<dbReference type="PROSITE" id="PS51257">
    <property type="entry name" value="PROKAR_LIPOPROTEIN"/>
    <property type="match status" value="1"/>
</dbReference>
<feature type="transmembrane region" description="Helical" evidence="2">
    <location>
        <begin position="501"/>
        <end position="524"/>
    </location>
</feature>
<feature type="transmembrane region" description="Helical" evidence="2">
    <location>
        <begin position="785"/>
        <end position="806"/>
    </location>
</feature>
<organism evidence="3 4">
    <name type="scientific">Candidatus Anoxymicrobium japonicum</name>
    <dbReference type="NCBI Taxonomy" id="2013648"/>
    <lineage>
        <taxon>Bacteria</taxon>
        <taxon>Bacillati</taxon>
        <taxon>Actinomycetota</taxon>
        <taxon>Candidatus Geothermincolia</taxon>
        <taxon>Candidatus Geothermincolales</taxon>
        <taxon>Candidatus Anoxymicrobiaceae</taxon>
        <taxon>Candidatus Anoxymicrobium</taxon>
    </lineage>
</organism>
<feature type="transmembrane region" description="Helical" evidence="2">
    <location>
        <begin position="588"/>
        <end position="607"/>
    </location>
</feature>
<name>A0A2N3G825_9ACTN</name>
<dbReference type="AlphaFoldDB" id="A0A2N3G825"/>
<feature type="transmembrane region" description="Helical" evidence="2">
    <location>
        <begin position="760"/>
        <end position="779"/>
    </location>
</feature>
<feature type="transmembrane region" description="Helical" evidence="2">
    <location>
        <begin position="444"/>
        <end position="464"/>
    </location>
</feature>
<keyword evidence="2" id="KW-0472">Membrane</keyword>
<keyword evidence="2" id="KW-0812">Transmembrane</keyword>
<evidence type="ECO:0000256" key="2">
    <source>
        <dbReference type="SAM" id="Phobius"/>
    </source>
</evidence>
<evidence type="ECO:0000313" key="4">
    <source>
        <dbReference type="Proteomes" id="UP000233654"/>
    </source>
</evidence>
<feature type="transmembrane region" description="Helical" evidence="2">
    <location>
        <begin position="619"/>
        <end position="635"/>
    </location>
</feature>
<feature type="transmembrane region" description="Helical" evidence="2">
    <location>
        <begin position="641"/>
        <end position="657"/>
    </location>
</feature>
<dbReference type="EMBL" id="PHEX01000005">
    <property type="protein sequence ID" value="PKQ28772.1"/>
    <property type="molecule type" value="Genomic_DNA"/>
</dbReference>
<evidence type="ECO:0000313" key="3">
    <source>
        <dbReference type="EMBL" id="PKQ28772.1"/>
    </source>
</evidence>
<proteinExistence type="predicted"/>
<feature type="transmembrane region" description="Helical" evidence="2">
    <location>
        <begin position="545"/>
        <end position="568"/>
    </location>
</feature>
<dbReference type="Proteomes" id="UP000233654">
    <property type="component" value="Unassembled WGS sequence"/>
</dbReference>
<comment type="caution">
    <text evidence="3">The sequence shown here is derived from an EMBL/GenBank/DDBJ whole genome shotgun (WGS) entry which is preliminary data.</text>
</comment>
<dbReference type="SUPFAM" id="SSF53649">
    <property type="entry name" value="Alkaline phosphatase-like"/>
    <property type="match status" value="1"/>
</dbReference>
<feature type="transmembrane region" description="Helical" evidence="2">
    <location>
        <begin position="730"/>
        <end position="748"/>
    </location>
</feature>
<evidence type="ECO:0000256" key="1">
    <source>
        <dbReference type="SAM" id="MobiDB-lite"/>
    </source>
</evidence>
<dbReference type="InterPro" id="IPR017850">
    <property type="entry name" value="Alkaline_phosphatase_core_sf"/>
</dbReference>
<keyword evidence="2" id="KW-1133">Transmembrane helix</keyword>
<feature type="transmembrane region" description="Helical" evidence="2">
    <location>
        <begin position="669"/>
        <end position="686"/>
    </location>
</feature>
<protein>
    <recommendedName>
        <fullName evidence="5">Alkaline phosphatase</fullName>
    </recommendedName>
</protein>
<feature type="region of interest" description="Disordered" evidence="1">
    <location>
        <begin position="212"/>
        <end position="235"/>
    </location>
</feature>
<reference evidence="3 4" key="1">
    <citation type="journal article" date="2017" name="ISME J.">
        <title>Potential for microbial H2 and metal transformations associated with novel bacteria and archaea in deep terrestrial subsurface sediments.</title>
        <authorList>
            <person name="Hernsdorf A.W."/>
            <person name="Amano Y."/>
            <person name="Miyakawa K."/>
            <person name="Ise K."/>
            <person name="Suzuki Y."/>
            <person name="Anantharaman K."/>
            <person name="Probst A."/>
            <person name="Burstein D."/>
            <person name="Thomas B.C."/>
            <person name="Banfield J.F."/>
        </authorList>
    </citation>
    <scope>NUCLEOTIDE SEQUENCE [LARGE SCALE GENOMIC DNA]</scope>
    <source>
        <strain evidence="3">HGW-Actinobacteria-3</strain>
    </source>
</reference>
<evidence type="ECO:0008006" key="5">
    <source>
        <dbReference type="Google" id="ProtNLM"/>
    </source>
</evidence>
<sequence>MIHRETRLKISAAAVLAIAILLSWSACFGAGGSVAHGRAVAAARGKVVLVIIDRIGIDDLTNTTAPNLMKLIERGGVGLMNARAKYDLYGLGSYLVIGAGGRALGGANAGLSFNSSERLLEHDGNVIKSSDIFRWRTGKRAPAGGVVNLYIEEMKKKSDTPQATSTPGLLGQILKVGGKRIAVLGNADSLTPASSIDISPIDEARQARGEEFTFTDSETDGEPGAPDSKGSSSYPLMSSIHREVASIAMDECGAVPAGDVSRALTGNFSHRGVTTNFARLERRVAALLPSSDVIVVDAGQTSRVDEQANFFSAPELDRARGEALRECDRALGRISGMLDAKKDLIIVCSPTPTRKMIEDGELLTPLVVAGPGFSPGNYLRSGTTRRTGLVSNYDIAPAIIKYLGLEPPAVMDGTPLSTGDPAPGLAELRAFRDRAVGAFNTRRAMVRVYVIAAMCVIALLFLVMLAREDLACRHPFFMSAALLAVLVGPLIWLAAGALSRFSLATVIAISVAASALLGLASLMLRARDTKPHVDIQLNGNLADSILAVSGVTLLLILIDTLMGSPLMTFSAFGASAIMGDRYYGVGNLYMGFAVASAILFTCLAIQFHASSLDKPWKRRLLAGVVLGVTIFVIGFPRLGANVGGLIAAAAASLVIFMKLERKPMTLKRAATVSLALMLCVGGLLLIDSVMPGSASHAGRAAGKIQSGGLSALISQVGRKLSANWALTWMSIWRLLLLLGAVAWLVFNWKFGILKRARDEYPYLNAGLIGMTVGVVVAWISNDSGIEAAAAMSVFLFVPCFLMLIPWSKKQPRSPKLNG</sequence>
<dbReference type="Gene3D" id="3.40.720.10">
    <property type="entry name" value="Alkaline Phosphatase, subunit A"/>
    <property type="match status" value="1"/>
</dbReference>
<accession>A0A2N3G825</accession>
<gene>
    <name evidence="3" type="ORF">CVT63_00950</name>
</gene>
<feature type="transmembrane region" description="Helical" evidence="2">
    <location>
        <begin position="476"/>
        <end position="495"/>
    </location>
</feature>